<evidence type="ECO:0000313" key="3">
    <source>
        <dbReference type="Proteomes" id="UP000094873"/>
    </source>
</evidence>
<dbReference type="InterPro" id="IPR000421">
    <property type="entry name" value="FA58C"/>
</dbReference>
<keyword evidence="3" id="KW-1185">Reference proteome</keyword>
<dbReference type="InterPro" id="IPR008979">
    <property type="entry name" value="Galactose-bd-like_sf"/>
</dbReference>
<dbReference type="Pfam" id="PF00754">
    <property type="entry name" value="F5_F8_type_C"/>
    <property type="match status" value="1"/>
</dbReference>
<protein>
    <recommendedName>
        <fullName evidence="1">F5/8 type C domain-containing protein</fullName>
    </recommendedName>
</protein>
<comment type="caution">
    <text evidence="2">The sequence shown here is derived from an EMBL/GenBank/DDBJ whole genome shotgun (WGS) entry which is preliminary data.</text>
</comment>
<dbReference type="EMBL" id="LXSU01000074">
    <property type="protein sequence ID" value="OCX43221.1"/>
    <property type="molecule type" value="Genomic_DNA"/>
</dbReference>
<dbReference type="AlphaFoldDB" id="A0A6M8N143"/>
<reference evidence="2 3" key="1">
    <citation type="submission" date="2016-05" db="EMBL/GenBank/DDBJ databases">
        <authorList>
            <person name="Caceres A."/>
            <person name="Munoz I."/>
            <person name="Iraola G."/>
            <person name="Diaz-Viraque F."/>
            <person name="Greif G."/>
            <person name="Collado L."/>
        </authorList>
    </citation>
    <scope>NUCLEOTIDE SEQUENCE [LARGE SCALE GENOMIC DNA]</scope>
    <source>
        <strain evidence="2 3">WBE38</strain>
    </source>
</reference>
<sequence>MIWKNEDVEDVAKNKFSIQSSIGKYSIQNANINLLKEDFPVGDHAFHTAKEDNPWCIIDLGQNYPIEHIRVYNIKDERYRERAKSLCVEISHNERDWIRVSSELCYWEDNYFVFNAVLSQVYSARYVRLFLNERNYFHLSKVQVFTRKIPGYIISAKPDGFGARLGAIICGLYTANKSNMKFKFTWNPNLNDECLGVKENERNERLNYISITMESADKIFSDNFIKKYLIEYSKIEPNFYSDIQKKTFGRLSEFPMRRKWGWYVNHVLPFLPDRIIDCDKEECLQELKKIYGNIEFSQNFQNIIIDVENKFNKYNKNFIAIHIRGGEIILGKLKVAPEIWMNNRHFPYEVAIDIILKELKEDSNIIIFGQDLNANEELKKFINKKSNREILTINDFINHDYSDIEQVFFEMNFMSKASKIYSTGNSIFPQCAEMISGKKMITSFYDIYDDYQLYSVIENNKDCLKLNNLHRAYSYYRLCHLSKKLAMPINISLKHAEDALKEDMTNGAYMIAIVDLLFLDNNLKLANIRLGQYFNKGYIDNFFEALVGPQTTAVDWKRDFYKNILQTYLCNANPKYPYISYVAARICEYENRNSEASKYYKYIGENSIKEEGFLRMIKKYLVWKIK</sequence>
<dbReference type="Gene3D" id="2.60.120.260">
    <property type="entry name" value="Galactose-binding domain-like"/>
    <property type="match status" value="1"/>
</dbReference>
<dbReference type="Proteomes" id="UP000094873">
    <property type="component" value="Unassembled WGS sequence"/>
</dbReference>
<gene>
    <name evidence="2" type="ORF">A7X81_08245</name>
</gene>
<feature type="domain" description="F5/8 type C" evidence="1">
    <location>
        <begin position="43"/>
        <end position="133"/>
    </location>
</feature>
<proteinExistence type="predicted"/>
<organism evidence="2 3">
    <name type="scientific">Campylobacter ornithocola</name>
    <dbReference type="NCBI Taxonomy" id="1848766"/>
    <lineage>
        <taxon>Bacteria</taxon>
        <taxon>Pseudomonadati</taxon>
        <taxon>Campylobacterota</taxon>
        <taxon>Epsilonproteobacteria</taxon>
        <taxon>Campylobacterales</taxon>
        <taxon>Campylobacteraceae</taxon>
        <taxon>Campylobacter</taxon>
    </lineage>
</organism>
<dbReference type="SUPFAM" id="SSF49785">
    <property type="entry name" value="Galactose-binding domain-like"/>
    <property type="match status" value="1"/>
</dbReference>
<accession>A0A6M8N143</accession>
<dbReference type="OrthoDB" id="5363145at2"/>
<dbReference type="RefSeq" id="WP_066007274.1">
    <property type="nucleotide sequence ID" value="NZ_CP053848.1"/>
</dbReference>
<evidence type="ECO:0000313" key="2">
    <source>
        <dbReference type="EMBL" id="OCX43221.1"/>
    </source>
</evidence>
<evidence type="ECO:0000259" key="1">
    <source>
        <dbReference type="Pfam" id="PF00754"/>
    </source>
</evidence>
<name>A0A6M8N143_9BACT</name>